<dbReference type="GeneID" id="108668981"/>
<dbReference type="KEGG" id="hazt:108668981"/>
<dbReference type="GO" id="GO:0004197">
    <property type="term" value="F:cysteine-type endopeptidase activity"/>
    <property type="evidence" value="ECO:0007669"/>
    <property type="project" value="InterPro"/>
</dbReference>
<dbReference type="InterPro" id="IPR015894">
    <property type="entry name" value="Guanylate-bd_N"/>
</dbReference>
<reference evidence="7" key="1">
    <citation type="submission" date="2025-08" db="UniProtKB">
        <authorList>
            <consortium name="RefSeq"/>
        </authorList>
    </citation>
    <scope>IDENTIFICATION</scope>
    <source>
        <tissue evidence="7">Whole organism</tissue>
    </source>
</reference>
<proteinExistence type="inferred from homology"/>
<dbReference type="InterPro" id="IPR001309">
    <property type="entry name" value="Pept_C14_p20"/>
</dbReference>
<dbReference type="GO" id="GO:0003924">
    <property type="term" value="F:GTPase activity"/>
    <property type="evidence" value="ECO:0007669"/>
    <property type="project" value="InterPro"/>
</dbReference>
<feature type="domain" description="Caspase family p20" evidence="5">
    <location>
        <begin position="654"/>
        <end position="739"/>
    </location>
</feature>
<dbReference type="PANTHER" id="PTHR10751">
    <property type="entry name" value="GUANYLATE BINDING PROTEIN"/>
    <property type="match status" value="1"/>
</dbReference>
<feature type="compositionally biased region" description="Basic and acidic residues" evidence="3">
    <location>
        <begin position="343"/>
        <end position="364"/>
    </location>
</feature>
<dbReference type="Pfam" id="PF00656">
    <property type="entry name" value="Peptidase_C14"/>
    <property type="match status" value="1"/>
</dbReference>
<dbReference type="Pfam" id="PF02263">
    <property type="entry name" value="GBP"/>
    <property type="match status" value="1"/>
</dbReference>
<dbReference type="SMART" id="SM00115">
    <property type="entry name" value="CASc"/>
    <property type="match status" value="1"/>
</dbReference>
<evidence type="ECO:0000256" key="3">
    <source>
        <dbReference type="SAM" id="MobiDB-lite"/>
    </source>
</evidence>
<evidence type="ECO:0000313" key="7">
    <source>
        <dbReference type="RefSeq" id="XP_018011754.2"/>
    </source>
</evidence>
<dbReference type="InterPro" id="IPR027417">
    <property type="entry name" value="P-loop_NTPase"/>
</dbReference>
<dbReference type="InterPro" id="IPR029030">
    <property type="entry name" value="Caspase-like_dom_sf"/>
</dbReference>
<evidence type="ECO:0000256" key="2">
    <source>
        <dbReference type="RuleBase" id="RU003971"/>
    </source>
</evidence>
<evidence type="ECO:0000313" key="6">
    <source>
        <dbReference type="Proteomes" id="UP000694843"/>
    </source>
</evidence>
<dbReference type="GO" id="GO:0006508">
    <property type="term" value="P:proteolysis"/>
    <property type="evidence" value="ECO:0007669"/>
    <property type="project" value="InterPro"/>
</dbReference>
<dbReference type="GO" id="GO:0005525">
    <property type="term" value="F:GTP binding"/>
    <property type="evidence" value="ECO:0007669"/>
    <property type="project" value="InterPro"/>
</dbReference>
<dbReference type="SUPFAM" id="SSF52129">
    <property type="entry name" value="Caspase-like"/>
    <property type="match status" value="1"/>
</dbReference>
<dbReference type="InterPro" id="IPR002138">
    <property type="entry name" value="Pept_C14_p10"/>
</dbReference>
<name>A0A8B7NDS3_HYAAZ</name>
<dbReference type="OrthoDB" id="7788754at2759"/>
<dbReference type="PRINTS" id="PR00376">
    <property type="entry name" value="IL1BCENZYME"/>
</dbReference>
<feature type="region of interest" description="Disordered" evidence="3">
    <location>
        <begin position="342"/>
        <end position="364"/>
    </location>
</feature>
<evidence type="ECO:0000259" key="4">
    <source>
        <dbReference type="PROSITE" id="PS50207"/>
    </source>
</evidence>
<dbReference type="Proteomes" id="UP000694843">
    <property type="component" value="Unplaced"/>
</dbReference>
<keyword evidence="6" id="KW-1185">Reference proteome</keyword>
<sequence length="855" mass="97072">MSKHFVPIVARNDETQEFELQEDALRSVLLSSEVGDKPVCVVAVAGAFKTGKNVLVDFLVQYCNHKGSPNWLDEVPRPPPKWEIDEVPGIYISKQPFLLAKSTGEEVAVILMNCQGLFYSDQGKVTKQNSTSLLALALLASSVTVYNLMIDISDKNLEDLHISSRYAVLAGSWNHGRPAFQKLMFLVRDWNPTNQQKYGYKGGQEKLKAILSVKQEQDLAQQLLRKELLQSFEQLECYLMPSYGVETCEDGRPKNEYSKQFVDYMKHLIPRLLAPENLVAKCGQPASAYGLVDLFKKYMADFKKGHLLKEDQDISRAPEASLQMSPYPHVSTGGAVAAQKNTGIHDRHPSNTENEERSTEAEKIKEQDLPKLLFLACKPQHEAHNDGDDSCAMCGLLEKFEESMAMENVEPLEMALNEKKLRMCRLGVTSTSNQDTISPLEEELLSFAQVSENMGYQVPTELHKITEKIINNKRIDDFSCVGSSCVNHSRGNSSTISKKHYLAYTFNEKLGEICDSLSAEEVYAMKTVITRPNEIEHDLKKILMEVSVIKSAESLKASSEMKDVAFYYMILLMLKNQLLNSIYTHELEECLQKARSSLDHPALREHIDRAVSQLRTYKIPRNPAGICVIFAVDENRKGNMHDVRAVQDLFTDEFNYDVIVTLDPTKKDVETVISEISQPRYMFYGSLVVWFMAHGDETHLKVKDGKIHRHDDLMTPFQGITWLTTKPKLFFIQACANRKRKRDDAEPDSERIGNVFGEYVDIRIDSSFADTLICYPTVWDQPAMRFHDKGSVFIQILVDELKRKGTTTSIENVLRDTTQRVSALLLDGENDVPFKQTPYYASSLRNKFIFPKKTE</sequence>
<dbReference type="SUPFAM" id="SSF52540">
    <property type="entry name" value="P-loop containing nucleoside triphosphate hydrolases"/>
    <property type="match status" value="1"/>
</dbReference>
<evidence type="ECO:0000256" key="1">
    <source>
        <dbReference type="ARBA" id="ARBA00010134"/>
    </source>
</evidence>
<dbReference type="PROSITE" id="PS50207">
    <property type="entry name" value="CASPASE_P10"/>
    <property type="match status" value="1"/>
</dbReference>
<dbReference type="RefSeq" id="XP_018011754.2">
    <property type="nucleotide sequence ID" value="XM_018156265.2"/>
</dbReference>
<dbReference type="InterPro" id="IPR015917">
    <property type="entry name" value="Pept_C14A"/>
</dbReference>
<comment type="similarity">
    <text evidence="1 2">Belongs to the peptidase C14A family.</text>
</comment>
<feature type="domain" description="Caspase family p10" evidence="4">
    <location>
        <begin position="769"/>
        <end position="852"/>
    </location>
</feature>
<dbReference type="InterPro" id="IPR011600">
    <property type="entry name" value="Pept_C14_caspase"/>
</dbReference>
<gene>
    <name evidence="7" type="primary">LOC108668981</name>
</gene>
<dbReference type="AlphaFoldDB" id="A0A8B7NDS3"/>
<organism evidence="6 7">
    <name type="scientific">Hyalella azteca</name>
    <name type="common">Amphipod</name>
    <dbReference type="NCBI Taxonomy" id="294128"/>
    <lineage>
        <taxon>Eukaryota</taxon>
        <taxon>Metazoa</taxon>
        <taxon>Ecdysozoa</taxon>
        <taxon>Arthropoda</taxon>
        <taxon>Crustacea</taxon>
        <taxon>Multicrustacea</taxon>
        <taxon>Malacostraca</taxon>
        <taxon>Eumalacostraca</taxon>
        <taxon>Peracarida</taxon>
        <taxon>Amphipoda</taxon>
        <taxon>Senticaudata</taxon>
        <taxon>Talitrida</taxon>
        <taxon>Talitroidea</taxon>
        <taxon>Hyalellidae</taxon>
        <taxon>Hyalella</taxon>
    </lineage>
</organism>
<accession>A0A8B7NDS3</accession>
<protein>
    <submittedName>
        <fullName evidence="7">Uncharacterized protein LOC108668981</fullName>
    </submittedName>
</protein>
<dbReference type="Gene3D" id="3.40.50.1460">
    <property type="match status" value="1"/>
</dbReference>
<evidence type="ECO:0000259" key="5">
    <source>
        <dbReference type="PROSITE" id="PS50208"/>
    </source>
</evidence>
<dbReference type="Gene3D" id="3.40.50.300">
    <property type="entry name" value="P-loop containing nucleotide triphosphate hydrolases"/>
    <property type="match status" value="1"/>
</dbReference>
<dbReference type="PROSITE" id="PS50208">
    <property type="entry name" value="CASPASE_P20"/>
    <property type="match status" value="1"/>
</dbReference>